<evidence type="ECO:0000256" key="1">
    <source>
        <dbReference type="SAM" id="Phobius"/>
    </source>
</evidence>
<name>A0A4S3M4T0_9RHOB</name>
<feature type="transmembrane region" description="Helical" evidence="1">
    <location>
        <begin position="6"/>
        <end position="24"/>
    </location>
</feature>
<keyword evidence="3" id="KW-1185">Reference proteome</keyword>
<keyword evidence="1" id="KW-0472">Membrane</keyword>
<evidence type="ECO:0000313" key="3">
    <source>
        <dbReference type="Proteomes" id="UP000306113"/>
    </source>
</evidence>
<gene>
    <name evidence="2" type="ORF">E7681_18050</name>
</gene>
<organism evidence="2 3">
    <name type="scientific">Thalassobius vesicularis</name>
    <dbReference type="NCBI Taxonomy" id="1294297"/>
    <lineage>
        <taxon>Bacteria</taxon>
        <taxon>Pseudomonadati</taxon>
        <taxon>Pseudomonadota</taxon>
        <taxon>Alphaproteobacteria</taxon>
        <taxon>Rhodobacterales</taxon>
        <taxon>Roseobacteraceae</taxon>
        <taxon>Thalassovita</taxon>
    </lineage>
</organism>
<dbReference type="EMBL" id="SSMD01000012">
    <property type="protein sequence ID" value="THD71406.1"/>
    <property type="molecule type" value="Genomic_DNA"/>
</dbReference>
<sequence length="84" mass="9339">MIGRLAVPVLIGVLGAVLGWSVLLHRENRQLVRQISVLEGQISGCQARTRNITKDKQSDATVADPRTYHVPERWLLPDPDAARD</sequence>
<keyword evidence="1" id="KW-1133">Transmembrane helix</keyword>
<keyword evidence="1" id="KW-0812">Transmembrane</keyword>
<proteinExistence type="predicted"/>
<accession>A0A4S3M4T0</accession>
<dbReference type="AlphaFoldDB" id="A0A4S3M4T0"/>
<dbReference type="RefSeq" id="WP_136340655.1">
    <property type="nucleotide sequence ID" value="NZ_SSMD01000012.1"/>
</dbReference>
<dbReference type="OrthoDB" id="7882316at2"/>
<evidence type="ECO:0000313" key="2">
    <source>
        <dbReference type="EMBL" id="THD71406.1"/>
    </source>
</evidence>
<reference evidence="2 3" key="1">
    <citation type="submission" date="2019-04" db="EMBL/GenBank/DDBJ databases">
        <title>Draft genome sequence of Youngimonas vesicularis.</title>
        <authorList>
            <person name="Hameed A."/>
        </authorList>
    </citation>
    <scope>NUCLEOTIDE SEQUENCE [LARGE SCALE GENOMIC DNA]</scope>
    <source>
        <strain evidence="2 3">CC-AMW-E</strain>
    </source>
</reference>
<dbReference type="Proteomes" id="UP000306113">
    <property type="component" value="Unassembled WGS sequence"/>
</dbReference>
<comment type="caution">
    <text evidence="2">The sequence shown here is derived from an EMBL/GenBank/DDBJ whole genome shotgun (WGS) entry which is preliminary data.</text>
</comment>
<protein>
    <submittedName>
        <fullName evidence="2">Uncharacterized protein</fullName>
    </submittedName>
</protein>